<gene>
    <name evidence="1" type="ORF">GXM_04237</name>
</gene>
<organism evidence="1 2">
    <name type="scientific">Nostoc sphaeroides CCNUC1</name>
    <dbReference type="NCBI Taxonomy" id="2653204"/>
    <lineage>
        <taxon>Bacteria</taxon>
        <taxon>Bacillati</taxon>
        <taxon>Cyanobacteriota</taxon>
        <taxon>Cyanophyceae</taxon>
        <taxon>Nostocales</taxon>
        <taxon>Nostocaceae</taxon>
        <taxon>Nostoc</taxon>
    </lineage>
</organism>
<keyword evidence="2" id="KW-1185">Reference proteome</keyword>
<reference evidence="1 2" key="1">
    <citation type="submission" date="2019-10" db="EMBL/GenBank/DDBJ databases">
        <title>Genomic and transcriptomic insights into the perfect genentic adaptation of a filamentous nitrogen-fixing cyanobacterium to rice fields.</title>
        <authorList>
            <person name="Chen Z."/>
        </authorList>
    </citation>
    <scope>NUCLEOTIDE SEQUENCE [LARGE SCALE GENOMIC DNA]</scope>
    <source>
        <strain evidence="1">CCNUC1</strain>
    </source>
</reference>
<dbReference type="EMBL" id="CP045226">
    <property type="protein sequence ID" value="QFS46756.1"/>
    <property type="molecule type" value="Genomic_DNA"/>
</dbReference>
<name>A0A5P8W3A3_9NOSO</name>
<dbReference type="KEGG" id="nsh:GXM_04237"/>
<proteinExistence type="predicted"/>
<dbReference type="AlphaFoldDB" id="A0A5P8W3A3"/>
<evidence type="ECO:0000313" key="1">
    <source>
        <dbReference type="EMBL" id="QFS46756.1"/>
    </source>
</evidence>
<dbReference type="Proteomes" id="UP000326678">
    <property type="component" value="Chromosome Gxm1"/>
</dbReference>
<accession>A0A5P8W3A3</accession>
<protein>
    <submittedName>
        <fullName evidence="1">Uncharacterized protein</fullName>
    </submittedName>
</protein>
<sequence>MTKEKLKKLKANLKHKKPRLDSRGRWENSKCRWDIPM</sequence>
<evidence type="ECO:0000313" key="2">
    <source>
        <dbReference type="Proteomes" id="UP000326678"/>
    </source>
</evidence>